<feature type="transmembrane region" description="Helical" evidence="1">
    <location>
        <begin position="12"/>
        <end position="31"/>
    </location>
</feature>
<protein>
    <submittedName>
        <fullName evidence="2">Uncharacterized protein</fullName>
    </submittedName>
</protein>
<sequence>MTVFFEQNIQYIALIILVIFVVSGFNFRRNWQRKGDNWQRNCWFTGLSATACFLFLAFVPINLT</sequence>
<keyword evidence="1" id="KW-0472">Membrane</keyword>
<reference evidence="2" key="2">
    <citation type="journal article" date="2018" name="ISME J.">
        <title>A dynamic microbial community with high functional redundancy inhabits the cold, oxic subseafloor aquifer.</title>
        <authorList>
            <person name="Tully B.J."/>
            <person name="Wheat C.G."/>
            <person name="Glazer B.T."/>
            <person name="Huber J.A."/>
        </authorList>
    </citation>
    <scope>NUCLEOTIDE SEQUENCE</scope>
    <source>
        <strain evidence="2">NORP83</strain>
    </source>
</reference>
<feature type="transmembrane region" description="Helical" evidence="1">
    <location>
        <begin position="43"/>
        <end position="63"/>
    </location>
</feature>
<proteinExistence type="predicted"/>
<dbReference type="AlphaFoldDB" id="A0A2A4Z8W8"/>
<dbReference type="EMBL" id="NVUS01000002">
    <property type="protein sequence ID" value="PCJ03351.1"/>
    <property type="molecule type" value="Genomic_DNA"/>
</dbReference>
<evidence type="ECO:0000256" key="1">
    <source>
        <dbReference type="SAM" id="Phobius"/>
    </source>
</evidence>
<comment type="caution">
    <text evidence="2">The sequence shown here is derived from an EMBL/GenBank/DDBJ whole genome shotgun (WGS) entry which is preliminary data.</text>
</comment>
<organism evidence="2">
    <name type="scientific">OCS116 cluster bacterium</name>
    <dbReference type="NCBI Taxonomy" id="2030921"/>
    <lineage>
        <taxon>Bacteria</taxon>
        <taxon>Pseudomonadati</taxon>
        <taxon>Pseudomonadota</taxon>
        <taxon>Alphaproteobacteria</taxon>
        <taxon>OCS116 cluster</taxon>
    </lineage>
</organism>
<evidence type="ECO:0000313" key="2">
    <source>
        <dbReference type="EMBL" id="PCJ03351.1"/>
    </source>
</evidence>
<name>A0A2A4Z8W8_9PROT</name>
<keyword evidence="1" id="KW-1133">Transmembrane helix</keyword>
<keyword evidence="1" id="KW-0812">Transmembrane</keyword>
<gene>
    <name evidence="2" type="ORF">COB13_01625</name>
</gene>
<accession>A0A2A4Z8W8</accession>
<reference key="1">
    <citation type="submission" date="2017-08" db="EMBL/GenBank/DDBJ databases">
        <title>A dynamic microbial community with high functional redundancy inhabits the cold, oxic subseafloor aquifer.</title>
        <authorList>
            <person name="Tully B.J."/>
            <person name="Wheat C.G."/>
            <person name="Glazer B.T."/>
            <person name="Huber J.A."/>
        </authorList>
    </citation>
    <scope>NUCLEOTIDE SEQUENCE [LARGE SCALE GENOMIC DNA]</scope>
</reference>